<name>A0A919JR88_9ACTN</name>
<organism evidence="1 2">
    <name type="scientific">Actinoplanes nipponensis</name>
    <dbReference type="NCBI Taxonomy" id="135950"/>
    <lineage>
        <taxon>Bacteria</taxon>
        <taxon>Bacillati</taxon>
        <taxon>Actinomycetota</taxon>
        <taxon>Actinomycetes</taxon>
        <taxon>Micromonosporales</taxon>
        <taxon>Micromonosporaceae</taxon>
        <taxon>Actinoplanes</taxon>
    </lineage>
</organism>
<keyword evidence="2" id="KW-1185">Reference proteome</keyword>
<proteinExistence type="predicted"/>
<accession>A0A919JR88</accession>
<dbReference type="Gene3D" id="1.10.10.10">
    <property type="entry name" value="Winged helix-like DNA-binding domain superfamily/Winged helix DNA-binding domain"/>
    <property type="match status" value="1"/>
</dbReference>
<sequence length="209" mass="22391">MTDRWTAVATLVDASRRALYDYVRRQDHPVGREEAAAATAMSRGLAAFHLDKLVDAGLLAARYEAPTGRPRGRGRAPKVYEPLGDGLAVTVPQRQYELIADILAEAVTAEQAPAEVAHRRGRDLGAGLRGAGLLDALAQLGFEPQVQADRVRLRNCPFHALAARHTALVCDLNLHFVTGLLGGLDEAGPARLAPRPGACCVELLTPPPR</sequence>
<protein>
    <submittedName>
        <fullName evidence="1">ArsR family transcriptional regulator</fullName>
    </submittedName>
</protein>
<dbReference type="AlphaFoldDB" id="A0A919JR88"/>
<comment type="caution">
    <text evidence="1">The sequence shown here is derived from an EMBL/GenBank/DDBJ whole genome shotgun (WGS) entry which is preliminary data.</text>
</comment>
<dbReference type="Proteomes" id="UP000647172">
    <property type="component" value="Unassembled WGS sequence"/>
</dbReference>
<dbReference type="SUPFAM" id="SSF46785">
    <property type="entry name" value="Winged helix' DNA-binding domain"/>
    <property type="match status" value="1"/>
</dbReference>
<dbReference type="RefSeq" id="WP_203776457.1">
    <property type="nucleotide sequence ID" value="NZ_BAAAYJ010000090.1"/>
</dbReference>
<evidence type="ECO:0000313" key="2">
    <source>
        <dbReference type="Proteomes" id="UP000647172"/>
    </source>
</evidence>
<dbReference type="InterPro" id="IPR036390">
    <property type="entry name" value="WH_DNA-bd_sf"/>
</dbReference>
<gene>
    <name evidence="1" type="ORF">Ani05nite_75160</name>
</gene>
<dbReference type="EMBL" id="BOMQ01000092">
    <property type="protein sequence ID" value="GIE53982.1"/>
    <property type="molecule type" value="Genomic_DNA"/>
</dbReference>
<dbReference type="InterPro" id="IPR036388">
    <property type="entry name" value="WH-like_DNA-bd_sf"/>
</dbReference>
<reference evidence="1" key="1">
    <citation type="submission" date="2021-01" db="EMBL/GenBank/DDBJ databases">
        <title>Whole genome shotgun sequence of Actinoplanes nipponensis NBRC 14063.</title>
        <authorList>
            <person name="Komaki H."/>
            <person name="Tamura T."/>
        </authorList>
    </citation>
    <scope>NUCLEOTIDE SEQUENCE</scope>
    <source>
        <strain evidence="1">NBRC 14063</strain>
    </source>
</reference>
<evidence type="ECO:0000313" key="1">
    <source>
        <dbReference type="EMBL" id="GIE53982.1"/>
    </source>
</evidence>